<comment type="caution">
    <text evidence="8">The sequence shown here is derived from an EMBL/GenBank/DDBJ whole genome shotgun (WGS) entry which is preliminary data.</text>
</comment>
<keyword evidence="1" id="KW-0156">Chromatin regulator</keyword>
<feature type="region of interest" description="Disordered" evidence="5">
    <location>
        <begin position="757"/>
        <end position="869"/>
    </location>
</feature>
<dbReference type="Gene3D" id="1.10.10.10">
    <property type="entry name" value="Winged helix-like DNA-binding domain superfamily/Winged helix DNA-binding domain"/>
    <property type="match status" value="1"/>
</dbReference>
<evidence type="ECO:0000256" key="2">
    <source>
        <dbReference type="ARBA" id="ARBA00023015"/>
    </source>
</evidence>
<dbReference type="PROSITE" id="PS00028">
    <property type="entry name" value="ZINC_FINGER_C2H2_1"/>
    <property type="match status" value="1"/>
</dbReference>
<feature type="domain" description="ARID" evidence="6">
    <location>
        <begin position="1"/>
        <end position="77"/>
    </location>
</feature>
<accession>A0ABD2A5M5</accession>
<evidence type="ECO:0000256" key="3">
    <source>
        <dbReference type="ARBA" id="ARBA00023163"/>
    </source>
</evidence>
<feature type="region of interest" description="Disordered" evidence="5">
    <location>
        <begin position="1196"/>
        <end position="1251"/>
    </location>
</feature>
<evidence type="ECO:0000256" key="5">
    <source>
        <dbReference type="SAM" id="MobiDB-lite"/>
    </source>
</evidence>
<dbReference type="InterPro" id="IPR036431">
    <property type="entry name" value="ARID_dom_sf"/>
</dbReference>
<feature type="region of interest" description="Disordered" evidence="5">
    <location>
        <begin position="1569"/>
        <end position="1597"/>
    </location>
</feature>
<feature type="compositionally biased region" description="Low complexity" evidence="5">
    <location>
        <begin position="1362"/>
        <end position="1376"/>
    </location>
</feature>
<feature type="compositionally biased region" description="Low complexity" evidence="5">
    <location>
        <begin position="816"/>
        <end position="857"/>
    </location>
</feature>
<dbReference type="InterPro" id="IPR013087">
    <property type="entry name" value="Znf_C2H2_type"/>
</dbReference>
<keyword evidence="4" id="KW-0539">Nucleus</keyword>
<sequence length="1661" mass="180559">MKYLKEETCLEDDYLFAIQLRSMFANLGKPLVFPVNTRNEWASLCEQFHLPNGCVNSGIGLKQIYLRYLDRYEKVHFLGEDGQQADDEDEDSRHRKWSARALHSVPLTYNHHQHNVAGTKNIVMLAMKAFGTPVVMSRYNDTFTTLPYLMAAGGQDKSLRDYNGLSSELYKPSNYDKLALSLLSPLPNEQDFAINVCTLLSNEGKHTLRLDKYPRLVNILLAHAGVFDSPGTRQLFIEVYSRVRNYSINSFWSDVLDSQDVIDLTNEKTFMKKPSTSLHTFSRRKTLEKEKQNKVTVTVQDNEETVTSMDVDGVLPDCSRLDPIGSHQDENFKDQNQNSIKFEEEDKDLFCVGRTLGTQDPYGQRVLQIASILRNLSFTPENAAVLSRNRCFLRFVLLCIRARWSNLHQLGFDILGNIANEIVLKEAGERITDVVLSCVAKGIESQDRFIVISCLEVLNKISQQDSNEEIVTFGLEDSVYELICRFLALSDIALLVYTLECLYALTSLGERPCTSVARVRGAIDTLVALVTVEAQSYGPKACILMRVVETVSTIPTPSNTSQNTPVAAAATTPVASVTSSPVPATPATITATSAPVSPAPSRPSTPATTSKSTTHKAVETANALQQQHAHQQIIQENEQFALGWLRATFELAPGIRIEQEELYKKYLGCCTKIGRRGVIAPLHFPRCVRSVFGGTIGPNPLKGESTGTQYYEGIRVRATPGQVTYPSQTVIATNTAPIPTVNTTPVKVLPVQQRTIKNISPAPDSTALDNPASGVHRTPAPASPILKAQLSAPPKPPSSSTSNQSQNPVTKVDSKSQVGPSPRSVSVSHPHLSQALLASGSQNQQQQQQHSQSVQVVTKEDNRSSTTSSSIIKSLLATKVTASSDCMSSAAATCVSTLTACVTNTTTSIASSISANQLITSNQVAQRQQQQRLLQQQLTGVIQPAAPAATPATILPKASVNSKQKPVIAAIPAKKIQRLNGAKYVLTNNCEKTEVNDVNESLNQIVTSTTVILNSTENHISSIVKVCQPPTSTTIGTNKSNQRSMCTSIAEDSDSTNNSLASSSGICGSRDFSGVGAEEDNSLTSFEGILLNGVPPNIDLNIQDDGSSKDSSSISSKEKPLQSMMLADLLERKVDKEPILNGVLGKNSINEKGMDLVENHIKKVLKESPTDIKIKNDITESNTMQTEVSEDTLIEAPRGIKRAASESDEIDAKKPKYSNGTTSPDPAVDSTTAESTVSSIKSEEQEDDKDTLVQGQAQTVLVAQTTQQQGTGTKTIIILQPQAAPQPTPQKMVAVTPQGQQVVVTQVPRPILQSPALGNIPPPLVPTSATIPQTSIIVNSSVAQTNPNTVTVTIPAMAQQNPVSASVPSRVVTPTPASTPPPTRPTTPHQAAATHGHPVKPSVKAIKTVSSSTSTEPESKPSTSQLPPENKTITIKIDPNAYLCEWRGCLRQFKTPHEVFLHVCEIHCPTGGEEILCLWGSCDALKRRRFSLMTHLFDRHCNSDAMTLRRKQLTVTGKTEVSTSTPPTPHHPGYAPNAAFHAIKRHALEFVNPKELMFLVLLAKQQRPTKPAAATSSSSSPRPGQNPPPEQDDNEGPVTKSIRLTAALILRNLVIYSTHGRRHLRAYEPHLAGVALSNVESSRTIAQVLYDMNDQSSSSHR</sequence>
<dbReference type="InterPro" id="IPR003150">
    <property type="entry name" value="DNA-bd_RFX"/>
</dbReference>
<dbReference type="InterPro" id="IPR016024">
    <property type="entry name" value="ARM-type_fold"/>
</dbReference>
<evidence type="ECO:0000256" key="1">
    <source>
        <dbReference type="ARBA" id="ARBA00022853"/>
    </source>
</evidence>
<dbReference type="PANTHER" id="PTHR22970">
    <property type="entry name" value="AT-RICH INTERACTIVE DOMAIN-CONTAINING PROTEIN 2"/>
    <property type="match status" value="1"/>
</dbReference>
<dbReference type="SUPFAM" id="SSF46774">
    <property type="entry name" value="ARID-like"/>
    <property type="match status" value="1"/>
</dbReference>
<organism evidence="8 9">
    <name type="scientific">Vespula squamosa</name>
    <name type="common">Southern yellow jacket</name>
    <name type="synonym">Wasp</name>
    <dbReference type="NCBI Taxonomy" id="30214"/>
    <lineage>
        <taxon>Eukaryota</taxon>
        <taxon>Metazoa</taxon>
        <taxon>Ecdysozoa</taxon>
        <taxon>Arthropoda</taxon>
        <taxon>Hexapoda</taxon>
        <taxon>Insecta</taxon>
        <taxon>Pterygota</taxon>
        <taxon>Neoptera</taxon>
        <taxon>Endopterygota</taxon>
        <taxon>Hymenoptera</taxon>
        <taxon>Apocrita</taxon>
        <taxon>Aculeata</taxon>
        <taxon>Vespoidea</taxon>
        <taxon>Vespidae</taxon>
        <taxon>Vespinae</taxon>
        <taxon>Vespula</taxon>
    </lineage>
</organism>
<evidence type="ECO:0000256" key="4">
    <source>
        <dbReference type="ARBA" id="ARBA00023242"/>
    </source>
</evidence>
<feature type="region of interest" description="Disordered" evidence="5">
    <location>
        <begin position="1033"/>
        <end position="1062"/>
    </location>
</feature>
<evidence type="ECO:0000259" key="7">
    <source>
        <dbReference type="PROSITE" id="PS51526"/>
    </source>
</evidence>
<dbReference type="PROSITE" id="PS51526">
    <property type="entry name" value="RFX_DBD"/>
    <property type="match status" value="1"/>
</dbReference>
<dbReference type="Proteomes" id="UP001607302">
    <property type="component" value="Unassembled WGS sequence"/>
</dbReference>
<dbReference type="InterPro" id="IPR036388">
    <property type="entry name" value="WH-like_DNA-bd_sf"/>
</dbReference>
<reference evidence="8 9" key="1">
    <citation type="journal article" date="2024" name="Ann. Entomol. Soc. Am.">
        <title>Genomic analyses of the southern and eastern yellowjacket wasps (Hymenoptera: Vespidae) reveal evolutionary signatures of social life.</title>
        <authorList>
            <person name="Catto M.A."/>
            <person name="Caine P.B."/>
            <person name="Orr S.E."/>
            <person name="Hunt B.G."/>
            <person name="Goodisman M.A.D."/>
        </authorList>
    </citation>
    <scope>NUCLEOTIDE SEQUENCE [LARGE SCALE GENOMIC DNA]</scope>
    <source>
        <strain evidence="8">233</strain>
        <tissue evidence="8">Head and thorax</tissue>
    </source>
</reference>
<dbReference type="Pfam" id="PF02257">
    <property type="entry name" value="RFX_DNA_binding"/>
    <property type="match status" value="1"/>
</dbReference>
<feature type="compositionally biased region" description="Low complexity" evidence="5">
    <location>
        <begin position="1407"/>
        <end position="1424"/>
    </location>
</feature>
<feature type="domain" description="RFX-type winged-helix" evidence="7">
    <location>
        <begin position="641"/>
        <end position="718"/>
    </location>
</feature>
<feature type="region of interest" description="Disordered" evidence="5">
    <location>
        <begin position="1514"/>
        <end position="1535"/>
    </location>
</feature>
<feature type="compositionally biased region" description="Low complexity" evidence="5">
    <location>
        <begin position="575"/>
        <end position="596"/>
    </location>
</feature>
<dbReference type="SUPFAM" id="SSF48371">
    <property type="entry name" value="ARM repeat"/>
    <property type="match status" value="1"/>
</dbReference>
<feature type="compositionally biased region" description="Low complexity" evidence="5">
    <location>
        <begin position="786"/>
        <end position="808"/>
    </location>
</feature>
<evidence type="ECO:0000259" key="6">
    <source>
        <dbReference type="PROSITE" id="PS51011"/>
    </source>
</evidence>
<proteinExistence type="predicted"/>
<dbReference type="InterPro" id="IPR001606">
    <property type="entry name" value="ARID_dom"/>
</dbReference>
<keyword evidence="9" id="KW-1185">Reference proteome</keyword>
<keyword evidence="2" id="KW-0805">Transcription regulation</keyword>
<feature type="region of interest" description="Disordered" evidence="5">
    <location>
        <begin position="1361"/>
        <end position="1430"/>
    </location>
</feature>
<dbReference type="PROSITE" id="PS51011">
    <property type="entry name" value="ARID"/>
    <property type="match status" value="1"/>
</dbReference>
<keyword evidence="3" id="KW-0804">Transcription</keyword>
<protein>
    <submittedName>
        <fullName evidence="8">AT-rich interactive domain-containing protein 2-like isoform X4</fullName>
    </submittedName>
</protein>
<dbReference type="InterPro" id="IPR052406">
    <property type="entry name" value="Chromatin_Remodeling_Comp"/>
</dbReference>
<feature type="compositionally biased region" description="Low complexity" evidence="5">
    <location>
        <begin position="1569"/>
        <end position="1583"/>
    </location>
</feature>
<dbReference type="Gene3D" id="1.10.150.60">
    <property type="entry name" value="ARID DNA-binding domain"/>
    <property type="match status" value="1"/>
</dbReference>
<feature type="region of interest" description="Disordered" evidence="5">
    <location>
        <begin position="1100"/>
        <end position="1120"/>
    </location>
</feature>
<gene>
    <name evidence="8" type="ORF">V1478_013604</name>
</gene>
<evidence type="ECO:0000313" key="8">
    <source>
        <dbReference type="EMBL" id="KAL2715928.1"/>
    </source>
</evidence>
<evidence type="ECO:0000313" key="9">
    <source>
        <dbReference type="Proteomes" id="UP001607302"/>
    </source>
</evidence>
<dbReference type="PANTHER" id="PTHR22970:SF14">
    <property type="entry name" value="AT-RICH INTERACTIVE DOMAIN-CONTAINING PROTEIN 2"/>
    <property type="match status" value="1"/>
</dbReference>
<feature type="region of interest" description="Disordered" evidence="5">
    <location>
        <begin position="575"/>
        <end position="617"/>
    </location>
</feature>
<dbReference type="GO" id="GO:0006325">
    <property type="term" value="P:chromatin organization"/>
    <property type="evidence" value="ECO:0007669"/>
    <property type="project" value="UniProtKB-KW"/>
</dbReference>
<dbReference type="EMBL" id="JAUDFV010000154">
    <property type="protein sequence ID" value="KAL2715928.1"/>
    <property type="molecule type" value="Genomic_DNA"/>
</dbReference>
<feature type="compositionally biased region" description="Polar residues" evidence="5">
    <location>
        <begin position="1218"/>
        <end position="1240"/>
    </location>
</feature>
<name>A0ABD2A5M5_VESSQ</name>
<feature type="compositionally biased region" description="Polar residues" evidence="5">
    <location>
        <begin position="1033"/>
        <end position="1047"/>
    </location>
</feature>